<dbReference type="InterPro" id="IPR001387">
    <property type="entry name" value="Cro/C1-type_HTH"/>
</dbReference>
<accession>A0A3E4QYN8</accession>
<dbReference type="PROSITE" id="PS50943">
    <property type="entry name" value="HTH_CROC1"/>
    <property type="match status" value="1"/>
</dbReference>
<dbReference type="RefSeq" id="WP_117678818.1">
    <property type="nucleotide sequence ID" value="NZ_CAJJKC010000005.1"/>
</dbReference>
<name>A0A3E4QYN8_9ACTN</name>
<protein>
    <submittedName>
        <fullName evidence="2">XRE family transcriptional regulator</fullName>
    </submittedName>
</protein>
<reference evidence="2 3" key="1">
    <citation type="submission" date="2018-08" db="EMBL/GenBank/DDBJ databases">
        <title>A genome reference for cultivated species of the human gut microbiota.</title>
        <authorList>
            <person name="Zou Y."/>
            <person name="Xue W."/>
            <person name="Luo G."/>
        </authorList>
    </citation>
    <scope>NUCLEOTIDE SEQUENCE [LARGE SCALE GENOMIC DNA]</scope>
    <source>
        <strain evidence="2 3">TF08-14</strain>
    </source>
</reference>
<gene>
    <name evidence="2" type="ORF">DXC81_01315</name>
</gene>
<dbReference type="InterPro" id="IPR010982">
    <property type="entry name" value="Lambda_DNA-bd_dom_sf"/>
</dbReference>
<dbReference type="SMART" id="SM00530">
    <property type="entry name" value="HTH_XRE"/>
    <property type="match status" value="1"/>
</dbReference>
<organism evidence="2 3">
    <name type="scientific">Collinsella tanakaei</name>
    <dbReference type="NCBI Taxonomy" id="626935"/>
    <lineage>
        <taxon>Bacteria</taxon>
        <taxon>Bacillati</taxon>
        <taxon>Actinomycetota</taxon>
        <taxon>Coriobacteriia</taxon>
        <taxon>Coriobacteriales</taxon>
        <taxon>Coriobacteriaceae</taxon>
        <taxon>Collinsella</taxon>
    </lineage>
</organism>
<evidence type="ECO:0000259" key="1">
    <source>
        <dbReference type="PROSITE" id="PS50943"/>
    </source>
</evidence>
<comment type="caution">
    <text evidence="2">The sequence shown here is derived from an EMBL/GenBank/DDBJ whole genome shotgun (WGS) entry which is preliminary data.</text>
</comment>
<dbReference type="SUPFAM" id="SSF47413">
    <property type="entry name" value="lambda repressor-like DNA-binding domains"/>
    <property type="match status" value="1"/>
</dbReference>
<dbReference type="GO" id="GO:0003677">
    <property type="term" value="F:DNA binding"/>
    <property type="evidence" value="ECO:0007669"/>
    <property type="project" value="InterPro"/>
</dbReference>
<dbReference type="Gene3D" id="1.10.260.40">
    <property type="entry name" value="lambda repressor-like DNA-binding domains"/>
    <property type="match status" value="1"/>
</dbReference>
<dbReference type="AlphaFoldDB" id="A0A3E4QYN8"/>
<dbReference type="EMBL" id="QSRJ01000001">
    <property type="protein sequence ID" value="RGL12322.1"/>
    <property type="molecule type" value="Genomic_DNA"/>
</dbReference>
<sequence length="139" mass="14981">MKGRSSDLRKCIGAHLQKSRKAAGFKSANAFADYVGINRNTYTDYEQGRGSLSYERAWQFADVLGVTLDALGGRIPPGEESGGGSTDPYEHELIECYRESTSEGRVVILGNARGQRELALKTAEGPASEPEGLRAVGMP</sequence>
<dbReference type="Proteomes" id="UP000260943">
    <property type="component" value="Unassembled WGS sequence"/>
</dbReference>
<evidence type="ECO:0000313" key="3">
    <source>
        <dbReference type="Proteomes" id="UP000260943"/>
    </source>
</evidence>
<evidence type="ECO:0000313" key="2">
    <source>
        <dbReference type="EMBL" id="RGL12322.1"/>
    </source>
</evidence>
<dbReference type="CDD" id="cd00093">
    <property type="entry name" value="HTH_XRE"/>
    <property type="match status" value="1"/>
</dbReference>
<proteinExistence type="predicted"/>
<dbReference type="Pfam" id="PF01381">
    <property type="entry name" value="HTH_3"/>
    <property type="match status" value="1"/>
</dbReference>
<feature type="domain" description="HTH cro/C1-type" evidence="1">
    <location>
        <begin position="16"/>
        <end position="71"/>
    </location>
</feature>